<dbReference type="KEGG" id="bfm:BP422_18390"/>
<feature type="domain" description="Polysaccharide pyruvyl transferase" evidence="2">
    <location>
        <begin position="390"/>
        <end position="660"/>
    </location>
</feature>
<proteinExistence type="predicted"/>
<reference evidence="4 5" key="1">
    <citation type="submission" date="2016-11" db="EMBL/GenBank/DDBJ databases">
        <authorList>
            <person name="Jaros S."/>
            <person name="Januszkiewicz K."/>
            <person name="Wedrychowicz H."/>
        </authorList>
    </citation>
    <scope>NUCLEOTIDE SEQUENCE [LARGE SCALE GENOMIC DNA]</scope>
    <source>
        <strain evidence="4 5">NF2</strain>
    </source>
</reference>
<dbReference type="CDD" id="cd03801">
    <property type="entry name" value="GT4_PimA-like"/>
    <property type="match status" value="1"/>
</dbReference>
<dbReference type="InterPro" id="IPR028098">
    <property type="entry name" value="Glyco_trans_4-like_N"/>
</dbReference>
<dbReference type="PANTHER" id="PTHR45947">
    <property type="entry name" value="SULFOQUINOVOSYL TRANSFERASE SQD2"/>
    <property type="match status" value="1"/>
</dbReference>
<dbReference type="Pfam" id="PF00534">
    <property type="entry name" value="Glycos_transf_1"/>
    <property type="match status" value="1"/>
</dbReference>
<evidence type="ECO:0000259" key="2">
    <source>
        <dbReference type="Pfam" id="PF04230"/>
    </source>
</evidence>
<dbReference type="Pfam" id="PF04230">
    <property type="entry name" value="PS_pyruv_trans"/>
    <property type="match status" value="1"/>
</dbReference>
<protein>
    <submittedName>
        <fullName evidence="4">Glycosyltransferase</fullName>
    </submittedName>
</protein>
<organism evidence="4 5">
    <name type="scientific">Brevibacillus formosus</name>
    <dbReference type="NCBI Taxonomy" id="54913"/>
    <lineage>
        <taxon>Bacteria</taxon>
        <taxon>Bacillati</taxon>
        <taxon>Bacillota</taxon>
        <taxon>Bacilli</taxon>
        <taxon>Bacillales</taxon>
        <taxon>Paenibacillaceae</taxon>
        <taxon>Brevibacillus</taxon>
    </lineage>
</organism>
<keyword evidence="4" id="KW-0808">Transferase</keyword>
<dbReference type="SUPFAM" id="SSF53756">
    <property type="entry name" value="UDP-Glycosyltransferase/glycogen phosphorylase"/>
    <property type="match status" value="1"/>
</dbReference>
<feature type="domain" description="Glycosyltransferase subfamily 4-like N-terminal" evidence="3">
    <location>
        <begin position="18"/>
        <end position="165"/>
    </location>
</feature>
<dbReference type="AlphaFoldDB" id="A0A220MK12"/>
<dbReference type="Gene3D" id="3.40.50.2000">
    <property type="entry name" value="Glycogen Phosphorylase B"/>
    <property type="match status" value="2"/>
</dbReference>
<dbReference type="RefSeq" id="WP_088909019.1">
    <property type="nucleotide sequence ID" value="NZ_CP018145.1"/>
</dbReference>
<dbReference type="InterPro" id="IPR001296">
    <property type="entry name" value="Glyco_trans_1"/>
</dbReference>
<evidence type="ECO:0000259" key="3">
    <source>
        <dbReference type="Pfam" id="PF13439"/>
    </source>
</evidence>
<sequence length="727" mass="80002">MTSSNDRILMVLDNLRTGGTETYVLSMGKALRKKGVQLFYAGGNGPFYQEFVDAGFLVEPIESAREPLQARRQHLIECYRACMKKHSITIVHVHQTPSGFLAATAANELGIPVVFTLHGTYYPKDEAIKVAQLCSAVISVSKPVQLFWQRRGVKTTLISNGVDIEEFQSGFVSRADVPSLPPDATVVTYVSRLAWQKATVCNMVLRATKTLRSEIPNLHIVVVGSGAQAIHVHELAKALNKAAGQPYIHIVGEQTDVRPYYAISDLVIGTGRVALEAMACGKPVLAIGNHGYVGLVEPSSYDLAWDCYFGDHSSVQKPSPLLIDSALRQACRDRSKLKEIGGQGRAWVQNHFHITQKCASLLTIYAQIKSGGEATSMKKILYVGWLGFNNLGDELMWHAFYDLSCKYLDPTQYKVIPSLPGVDLKDLSPYDTVVLGGGSLLIPGYVDVAYRAVEQKKNLWVWGSGFDSQDQVELDSSGKLTNKLITGQDKMSHMLQKIAEHATFFGVRGPLTLQYLQQAGVGDGAAISGDPGMLLIPASLPAVVDKSKRSTIGINWGTSYNRIYGKNETAVEDGLVYAAKKLIKAGYDIHLLTMWGPDREAIKRLYKKIDDPAHTILDLELHDHKRMLQLIKGFQATINFKLHANVLSAAAGVPFVCLAYRIKGIDFAYSLDLPELLVSTDEPQLGERILSCTWEAIARKEQIAAKLAASQKKMIENLELPFIQCLL</sequence>
<dbReference type="PANTHER" id="PTHR45947:SF3">
    <property type="entry name" value="SULFOQUINOVOSYL TRANSFERASE SQD2"/>
    <property type="match status" value="1"/>
</dbReference>
<dbReference type="GO" id="GO:0016757">
    <property type="term" value="F:glycosyltransferase activity"/>
    <property type="evidence" value="ECO:0007669"/>
    <property type="project" value="InterPro"/>
</dbReference>
<dbReference type="Pfam" id="PF13439">
    <property type="entry name" value="Glyco_transf_4"/>
    <property type="match status" value="1"/>
</dbReference>
<evidence type="ECO:0000259" key="1">
    <source>
        <dbReference type="Pfam" id="PF00534"/>
    </source>
</evidence>
<dbReference type="InterPro" id="IPR007345">
    <property type="entry name" value="Polysacch_pyruvyl_Trfase"/>
</dbReference>
<dbReference type="InterPro" id="IPR050194">
    <property type="entry name" value="Glycosyltransferase_grp1"/>
</dbReference>
<evidence type="ECO:0000313" key="4">
    <source>
        <dbReference type="EMBL" id="ASJ55343.1"/>
    </source>
</evidence>
<evidence type="ECO:0000313" key="5">
    <source>
        <dbReference type="Proteomes" id="UP000197781"/>
    </source>
</evidence>
<feature type="domain" description="Glycosyl transferase family 1" evidence="1">
    <location>
        <begin position="180"/>
        <end position="299"/>
    </location>
</feature>
<gene>
    <name evidence="4" type="ORF">BP422_18390</name>
</gene>
<dbReference type="Proteomes" id="UP000197781">
    <property type="component" value="Chromosome"/>
</dbReference>
<accession>A0A220MK12</accession>
<name>A0A220MK12_9BACL</name>
<dbReference type="EMBL" id="CP018145">
    <property type="protein sequence ID" value="ASJ55343.1"/>
    <property type="molecule type" value="Genomic_DNA"/>
</dbReference>